<dbReference type="GO" id="GO:0008199">
    <property type="term" value="F:ferric iron binding"/>
    <property type="evidence" value="ECO:0007669"/>
    <property type="project" value="TreeGrafter"/>
</dbReference>
<dbReference type="InterPro" id="IPR006452">
    <property type="entry name" value="Formate_DH_accessory"/>
</dbReference>
<dbReference type="RefSeq" id="WP_093072144.1">
    <property type="nucleotide sequence ID" value="NZ_FOGV01000004.1"/>
</dbReference>
<organism evidence="3 4">
    <name type="scientific">Salisediminibacterium halotolerans</name>
    <dbReference type="NCBI Taxonomy" id="517425"/>
    <lineage>
        <taxon>Bacteria</taxon>
        <taxon>Bacillati</taxon>
        <taxon>Bacillota</taxon>
        <taxon>Bacilli</taxon>
        <taxon>Bacillales</taxon>
        <taxon>Bacillaceae</taxon>
        <taxon>Salisediminibacterium</taxon>
    </lineage>
</organism>
<comment type="caution">
    <text evidence="3">The sequence shown here is derived from an EMBL/GenBank/DDBJ whole genome shotgun (WGS) entry which is preliminary data.</text>
</comment>
<evidence type="ECO:0000313" key="4">
    <source>
        <dbReference type="Proteomes" id="UP000199318"/>
    </source>
</evidence>
<dbReference type="CDD" id="cd16341">
    <property type="entry name" value="FdhE"/>
    <property type="match status" value="1"/>
</dbReference>
<protein>
    <submittedName>
        <fullName evidence="3">FdhE protein</fullName>
    </submittedName>
</protein>
<sequence>MKSVVTNEYKELQESMIDRQQELKTWLKGKTNVHLSSPLIDRKKPIVKQISLAWVPAELYIECARSLSAVLKRKRPDLDNQLDRLLDQLDADTALSFIEESLTYSQRFFRQWASEHNVSPWLAEFIAEQSLRPFLYLLADGSKNLLDSFQLQGLCPCCAEPVRLAALDSDGEKTFLCPRCEADWKLAAPACIHCGEGRSEQLVSLDVETGDETEIEVCQTCSRYVKLIRVSEAPAENAVRYDLETLHLDYTAQDAGYGEKLEF</sequence>
<dbReference type="InterPro" id="IPR056796">
    <property type="entry name" value="FdhE_C"/>
</dbReference>
<dbReference type="Gene3D" id="3.90.1670.10">
    <property type="entry name" value="FdhE-like domain"/>
    <property type="match status" value="1"/>
</dbReference>
<dbReference type="EMBL" id="FOGV01000004">
    <property type="protein sequence ID" value="SER71161.1"/>
    <property type="molecule type" value="Genomic_DNA"/>
</dbReference>
<dbReference type="STRING" id="1464123.SAMN05444126_104120"/>
<dbReference type="Proteomes" id="UP000199318">
    <property type="component" value="Unassembled WGS sequence"/>
</dbReference>
<dbReference type="InterPro" id="IPR024064">
    <property type="entry name" value="FdhE-like_sf"/>
</dbReference>
<dbReference type="OrthoDB" id="9811074at2"/>
<dbReference type="PANTHER" id="PTHR37689:SF1">
    <property type="entry name" value="PROTEIN FDHE"/>
    <property type="match status" value="1"/>
</dbReference>
<reference evidence="4" key="1">
    <citation type="submission" date="2016-10" db="EMBL/GenBank/DDBJ databases">
        <authorList>
            <person name="de Groot N.N."/>
        </authorList>
    </citation>
    <scope>NUCLEOTIDE SEQUENCE [LARGE SCALE GENOMIC DNA]</scope>
    <source>
        <strain evidence="4">10nlg</strain>
    </source>
</reference>
<keyword evidence="1" id="KW-0963">Cytoplasm</keyword>
<evidence type="ECO:0000259" key="2">
    <source>
        <dbReference type="Pfam" id="PF24860"/>
    </source>
</evidence>
<name>A0A1H9RE51_9BACI</name>
<accession>A0A1H9RE51</accession>
<dbReference type="Pfam" id="PF24860">
    <property type="entry name" value="FdhE_C"/>
    <property type="match status" value="1"/>
</dbReference>
<dbReference type="GO" id="GO:0051604">
    <property type="term" value="P:protein maturation"/>
    <property type="evidence" value="ECO:0007669"/>
    <property type="project" value="TreeGrafter"/>
</dbReference>
<dbReference type="PANTHER" id="PTHR37689">
    <property type="entry name" value="PROTEIN FDHE"/>
    <property type="match status" value="1"/>
</dbReference>
<gene>
    <name evidence="3" type="ORF">SAMN05444126_104120</name>
</gene>
<dbReference type="AlphaFoldDB" id="A0A1H9RE51"/>
<evidence type="ECO:0000256" key="1">
    <source>
        <dbReference type="ARBA" id="ARBA00022490"/>
    </source>
</evidence>
<keyword evidence="4" id="KW-1185">Reference proteome</keyword>
<dbReference type="GO" id="GO:0005829">
    <property type="term" value="C:cytosol"/>
    <property type="evidence" value="ECO:0007669"/>
    <property type="project" value="TreeGrafter"/>
</dbReference>
<feature type="domain" description="FdhE C-terminal" evidence="2">
    <location>
        <begin position="191"/>
        <end position="258"/>
    </location>
</feature>
<proteinExistence type="predicted"/>
<evidence type="ECO:0000313" key="3">
    <source>
        <dbReference type="EMBL" id="SER71161.1"/>
    </source>
</evidence>
<dbReference type="SUPFAM" id="SSF144020">
    <property type="entry name" value="FdhE-like"/>
    <property type="match status" value="1"/>
</dbReference>